<dbReference type="AlphaFoldDB" id="A0A5B7JLF8"/>
<keyword evidence="3" id="KW-1185">Reference proteome</keyword>
<proteinExistence type="predicted"/>
<gene>
    <name evidence="2" type="ORF">E2C01_090848</name>
</gene>
<reference evidence="2 3" key="1">
    <citation type="submission" date="2019-05" db="EMBL/GenBank/DDBJ databases">
        <title>Another draft genome of Portunus trituberculatus and its Hox gene families provides insights of decapod evolution.</title>
        <authorList>
            <person name="Jeong J.-H."/>
            <person name="Song I."/>
            <person name="Kim S."/>
            <person name="Choi T."/>
            <person name="Kim D."/>
            <person name="Ryu S."/>
            <person name="Kim W."/>
        </authorList>
    </citation>
    <scope>NUCLEOTIDE SEQUENCE [LARGE SCALE GENOMIC DNA]</scope>
    <source>
        <tissue evidence="2">Muscle</tissue>
    </source>
</reference>
<feature type="region of interest" description="Disordered" evidence="1">
    <location>
        <begin position="35"/>
        <end position="86"/>
    </location>
</feature>
<dbReference type="Proteomes" id="UP000324222">
    <property type="component" value="Unassembled WGS sequence"/>
</dbReference>
<organism evidence="2 3">
    <name type="scientific">Portunus trituberculatus</name>
    <name type="common">Swimming crab</name>
    <name type="synonym">Neptunus trituberculatus</name>
    <dbReference type="NCBI Taxonomy" id="210409"/>
    <lineage>
        <taxon>Eukaryota</taxon>
        <taxon>Metazoa</taxon>
        <taxon>Ecdysozoa</taxon>
        <taxon>Arthropoda</taxon>
        <taxon>Crustacea</taxon>
        <taxon>Multicrustacea</taxon>
        <taxon>Malacostraca</taxon>
        <taxon>Eumalacostraca</taxon>
        <taxon>Eucarida</taxon>
        <taxon>Decapoda</taxon>
        <taxon>Pleocyemata</taxon>
        <taxon>Brachyura</taxon>
        <taxon>Eubrachyura</taxon>
        <taxon>Portunoidea</taxon>
        <taxon>Portunidae</taxon>
        <taxon>Portuninae</taxon>
        <taxon>Portunus</taxon>
    </lineage>
</organism>
<feature type="compositionally biased region" description="Polar residues" evidence="1">
    <location>
        <begin position="69"/>
        <end position="86"/>
    </location>
</feature>
<evidence type="ECO:0000313" key="3">
    <source>
        <dbReference type="Proteomes" id="UP000324222"/>
    </source>
</evidence>
<name>A0A5B7JLF8_PORTR</name>
<comment type="caution">
    <text evidence="2">The sequence shown here is derived from an EMBL/GenBank/DDBJ whole genome shotgun (WGS) entry which is preliminary data.</text>
</comment>
<protein>
    <submittedName>
        <fullName evidence="2">Uncharacterized protein</fullName>
    </submittedName>
</protein>
<sequence length="86" mass="8930">MVSNQTCEKSVNVELGDEKSWRDIYMNVQRAQYPPVGIGGPGGSPAAGMQRPAGGPGQPYSGGMVRPPLSQTPGSKRPASSGSSKR</sequence>
<evidence type="ECO:0000313" key="2">
    <source>
        <dbReference type="EMBL" id="MPC95629.1"/>
    </source>
</evidence>
<evidence type="ECO:0000256" key="1">
    <source>
        <dbReference type="SAM" id="MobiDB-lite"/>
    </source>
</evidence>
<dbReference type="EMBL" id="VSRR010102926">
    <property type="protein sequence ID" value="MPC95629.1"/>
    <property type="molecule type" value="Genomic_DNA"/>
</dbReference>
<accession>A0A5B7JLF8</accession>